<name>A0AAD3HJD5_9CHLO</name>
<dbReference type="SMART" id="SM00164">
    <property type="entry name" value="TBC"/>
    <property type="match status" value="1"/>
</dbReference>
<protein>
    <recommendedName>
        <fullName evidence="3">Rab-GAP TBC domain-containing protein</fullName>
    </recommendedName>
</protein>
<dbReference type="GO" id="GO:0005096">
    <property type="term" value="F:GTPase activator activity"/>
    <property type="evidence" value="ECO:0007669"/>
    <property type="project" value="UniProtKB-KW"/>
</dbReference>
<gene>
    <name evidence="4" type="ORF">Agub_g3981</name>
</gene>
<dbReference type="InterPro" id="IPR021935">
    <property type="entry name" value="SGSM1/2_RBD"/>
</dbReference>
<accession>A0AAD3HJD5</accession>
<comment type="caution">
    <text evidence="4">The sequence shown here is derived from an EMBL/GenBank/DDBJ whole genome shotgun (WGS) entry which is preliminary data.</text>
</comment>
<reference evidence="4 5" key="1">
    <citation type="journal article" date="2021" name="Sci. Rep.">
        <title>Genome sequencing of the multicellular alga Astrephomene provides insights into convergent evolution of germ-soma differentiation.</title>
        <authorList>
            <person name="Yamashita S."/>
            <person name="Yamamoto K."/>
            <person name="Matsuzaki R."/>
            <person name="Suzuki S."/>
            <person name="Yamaguchi H."/>
            <person name="Hirooka S."/>
            <person name="Minakuchi Y."/>
            <person name="Miyagishima S."/>
            <person name="Kawachi M."/>
            <person name="Toyoda A."/>
            <person name="Nozaki H."/>
        </authorList>
    </citation>
    <scope>NUCLEOTIDE SEQUENCE [LARGE SCALE GENOMIC DNA]</scope>
    <source>
        <strain evidence="4 5">NIES-4017</strain>
    </source>
</reference>
<dbReference type="PANTHER" id="PTHR22957">
    <property type="entry name" value="TBC1 DOMAIN FAMILY MEMBER GTPASE-ACTIVATING PROTEIN"/>
    <property type="match status" value="1"/>
</dbReference>
<evidence type="ECO:0000259" key="3">
    <source>
        <dbReference type="PROSITE" id="PS50086"/>
    </source>
</evidence>
<dbReference type="GO" id="GO:0005737">
    <property type="term" value="C:cytoplasm"/>
    <property type="evidence" value="ECO:0007669"/>
    <property type="project" value="UniProtKB-ARBA"/>
</dbReference>
<dbReference type="Pfam" id="PF00566">
    <property type="entry name" value="RabGAP-TBC"/>
    <property type="match status" value="1"/>
</dbReference>
<dbReference type="EMBL" id="BMAR01000004">
    <property type="protein sequence ID" value="GFR42982.1"/>
    <property type="molecule type" value="Genomic_DNA"/>
</dbReference>
<dbReference type="Gene3D" id="1.10.8.270">
    <property type="entry name" value="putative rabgap domain of human tbc1 domain family member 14 like domains"/>
    <property type="match status" value="1"/>
</dbReference>
<proteinExistence type="predicted"/>
<evidence type="ECO:0000256" key="2">
    <source>
        <dbReference type="SAM" id="MobiDB-lite"/>
    </source>
</evidence>
<dbReference type="AlphaFoldDB" id="A0AAD3HJD5"/>
<feature type="region of interest" description="Disordered" evidence="2">
    <location>
        <begin position="44"/>
        <end position="114"/>
    </location>
</feature>
<feature type="domain" description="Rab-GAP TBC" evidence="3">
    <location>
        <begin position="780"/>
        <end position="992"/>
    </location>
</feature>
<feature type="region of interest" description="Disordered" evidence="2">
    <location>
        <begin position="660"/>
        <end position="710"/>
    </location>
</feature>
<sequence>MSCSVAEDFGPPQVHPGTILRVQEGQNCAVLCAADEETGAFSSRASNYRTPWRQRQPPDACHGTNSPTCAAHSDCSRAQQQQQQHSQQHPYHPAGSTGGASSGRSGGGALDATSDADAAAATAVVCLDDEEDGDGATATAGDGSSALVDDDDTETSFSELSDPGGTEVVFVREGVAVWPGARSERILGRLSLVKQCGVLFMAWLPYSRGVLQADGTFRVVAADADADARDAHDAKMVVAKARGRVVNGGGAVGATGTAAEAAMPPPPPTMATSMDGQATATGHGSDRTLYAVHPIPLSEVRALRRRTPPLGLGCPQLLVVLTSGVTLPPLHFTRGGVRALIATLKQHVFLLKSASEPQTYLVNDTADPLCRSLSALQLADVLIGGPPPGASATFEPGGAALFSSATAFFSSSSSAMAAATVPSEMLATGAAVAGGSVSQSRAAWASPATGLGLAAAAGLGGGGACAAASGGGAGGGSGRDVGALQSGVAWSWADRPARRTESGDLGGFEAVDGSCGGGDGDGGGEGNSQDYEDGSSEGYRGVVGGAWASSIVDAINRFVQNVKGTASGWIGALDELEESEGDLLYGGESDCYNLRCTVDVDDRTGGENPTAEEKLGRCQGGIEMQRRCGGIADGDAVSGVTGSGSSAAATTSTACLASGTAQNSNTRGEGIPPSAADAAASAAAGTSTSGTNATRITGLNPRNIGSGGNLEEAGDITTAVGDFELLDGSGCWGEASAHPLLVRRRLRPPPLSAEEWAAMFDAEGRLVAEAALRDRVSASGCCPELRREVWKHLLAMYPRGSTAAERRRVAQAWQRDYLTLRSQWQSMTPAQEARCTAWRAARTAVDKDVRRTDRGHPFFAREGGPGLRALRHVLLTHVMYDQDLGYCQGMSDMAAPLLVVMRDEAEAFWALAALLEGRGMRGNFHTDMEGMNAQLAALRRLVQLLDPPLHAYLERRDCLSYYFAFRWLLIHFKREFKFEEVLSLWEACWACRRTRHLHLYLAAAVLVRHRRVILSSELDHDGLLRLCLGLGGRLELGPLLETAEALAGYAGEAGREVTQGLA</sequence>
<dbReference type="Pfam" id="PF12068">
    <property type="entry name" value="PH_RBD"/>
    <property type="match status" value="1"/>
</dbReference>
<dbReference type="SUPFAM" id="SSF47923">
    <property type="entry name" value="Ypt/Rab-GAP domain of gyp1p"/>
    <property type="match status" value="2"/>
</dbReference>
<dbReference type="Gene3D" id="2.30.29.230">
    <property type="match status" value="1"/>
</dbReference>
<dbReference type="PANTHER" id="PTHR22957:SF502">
    <property type="entry name" value="SMALL G PROTEIN SIGNALING MODULATOR 2-RELATED"/>
    <property type="match status" value="1"/>
</dbReference>
<evidence type="ECO:0000313" key="5">
    <source>
        <dbReference type="Proteomes" id="UP001054857"/>
    </source>
</evidence>
<dbReference type="Proteomes" id="UP001054857">
    <property type="component" value="Unassembled WGS sequence"/>
</dbReference>
<keyword evidence="1" id="KW-0343">GTPase activation</keyword>
<dbReference type="Gene3D" id="1.10.472.80">
    <property type="entry name" value="Ypt/Rab-GAP domain of gyp1p, domain 3"/>
    <property type="match status" value="1"/>
</dbReference>
<dbReference type="PROSITE" id="PS50086">
    <property type="entry name" value="TBC_RABGAP"/>
    <property type="match status" value="1"/>
</dbReference>
<dbReference type="InterPro" id="IPR000195">
    <property type="entry name" value="Rab-GAP-TBC_dom"/>
</dbReference>
<evidence type="ECO:0000256" key="1">
    <source>
        <dbReference type="ARBA" id="ARBA00022468"/>
    </source>
</evidence>
<feature type="region of interest" description="Disordered" evidence="2">
    <location>
        <begin position="512"/>
        <end position="536"/>
    </location>
</feature>
<keyword evidence="5" id="KW-1185">Reference proteome</keyword>
<feature type="compositionally biased region" description="Gly residues" evidence="2">
    <location>
        <begin position="514"/>
        <end position="526"/>
    </location>
</feature>
<evidence type="ECO:0000313" key="4">
    <source>
        <dbReference type="EMBL" id="GFR42982.1"/>
    </source>
</evidence>
<dbReference type="InterPro" id="IPR035969">
    <property type="entry name" value="Rab-GAP_TBC_sf"/>
</dbReference>
<organism evidence="4 5">
    <name type="scientific">Astrephomene gubernaculifera</name>
    <dbReference type="NCBI Taxonomy" id="47775"/>
    <lineage>
        <taxon>Eukaryota</taxon>
        <taxon>Viridiplantae</taxon>
        <taxon>Chlorophyta</taxon>
        <taxon>core chlorophytes</taxon>
        <taxon>Chlorophyceae</taxon>
        <taxon>CS clade</taxon>
        <taxon>Chlamydomonadales</taxon>
        <taxon>Astrephomenaceae</taxon>
        <taxon>Astrephomene</taxon>
    </lineage>
</organism>
<feature type="compositionally biased region" description="Gly residues" evidence="2">
    <location>
        <begin position="96"/>
        <end position="109"/>
    </location>
</feature>
<feature type="compositionally biased region" description="Low complexity" evidence="2">
    <location>
        <begin position="79"/>
        <end position="89"/>
    </location>
</feature>
<feature type="compositionally biased region" description="Low complexity" evidence="2">
    <location>
        <begin position="135"/>
        <end position="146"/>
    </location>
</feature>
<feature type="region of interest" description="Disordered" evidence="2">
    <location>
        <begin position="131"/>
        <end position="163"/>
    </location>
</feature>
<feature type="compositionally biased region" description="Low complexity" evidence="2">
    <location>
        <begin position="674"/>
        <end position="694"/>
    </location>
</feature>